<dbReference type="RefSeq" id="WP_115151166.1">
    <property type="nucleotide sequence ID" value="NZ_UGPP01000001.1"/>
</dbReference>
<dbReference type="GO" id="GO:0005524">
    <property type="term" value="F:ATP binding"/>
    <property type="evidence" value="ECO:0007669"/>
    <property type="project" value="UniProtKB-KW"/>
</dbReference>
<dbReference type="Pfam" id="PF00005">
    <property type="entry name" value="ABC_tran"/>
    <property type="match status" value="1"/>
</dbReference>
<gene>
    <name evidence="5" type="primary">gsiA_1</name>
    <name evidence="5" type="ORF">NCTC10571_00742</name>
</gene>
<keyword evidence="3 5" id="KW-0067">ATP-binding</keyword>
<evidence type="ECO:0000256" key="2">
    <source>
        <dbReference type="ARBA" id="ARBA00022741"/>
    </source>
</evidence>
<dbReference type="InterPro" id="IPR003439">
    <property type="entry name" value="ABC_transporter-like_ATP-bd"/>
</dbReference>
<evidence type="ECO:0000256" key="3">
    <source>
        <dbReference type="ARBA" id="ARBA00022840"/>
    </source>
</evidence>
<dbReference type="CDD" id="cd03257">
    <property type="entry name" value="ABC_NikE_OppD_transporters"/>
    <property type="match status" value="1"/>
</dbReference>
<proteinExistence type="predicted"/>
<dbReference type="Proteomes" id="UP000255234">
    <property type="component" value="Unassembled WGS sequence"/>
</dbReference>
<protein>
    <submittedName>
        <fullName evidence="5">Glutathione import ATP-binding protein GsiA</fullName>
        <ecNumber evidence="5">3.6.3.-</ecNumber>
    </submittedName>
</protein>
<keyword evidence="2" id="KW-0547">Nucleotide-binding</keyword>
<keyword evidence="1" id="KW-0813">Transport</keyword>
<keyword evidence="5" id="KW-0378">Hydrolase</keyword>
<evidence type="ECO:0000256" key="1">
    <source>
        <dbReference type="ARBA" id="ARBA00022448"/>
    </source>
</evidence>
<dbReference type="GO" id="GO:0016887">
    <property type="term" value="F:ATP hydrolysis activity"/>
    <property type="evidence" value="ECO:0007669"/>
    <property type="project" value="InterPro"/>
</dbReference>
<dbReference type="GO" id="GO:0055085">
    <property type="term" value="P:transmembrane transport"/>
    <property type="evidence" value="ECO:0007669"/>
    <property type="project" value="UniProtKB-ARBA"/>
</dbReference>
<evidence type="ECO:0000313" key="6">
    <source>
        <dbReference type="Proteomes" id="UP000255234"/>
    </source>
</evidence>
<name>A0A378NQH3_9FIRM</name>
<dbReference type="InterPro" id="IPR003593">
    <property type="entry name" value="AAA+_ATPase"/>
</dbReference>
<dbReference type="InterPro" id="IPR050319">
    <property type="entry name" value="ABC_transp_ATP-bind"/>
</dbReference>
<dbReference type="AlphaFoldDB" id="A0A378NQH3"/>
<dbReference type="PROSITE" id="PS50893">
    <property type="entry name" value="ABC_TRANSPORTER_2"/>
    <property type="match status" value="1"/>
</dbReference>
<dbReference type="EC" id="3.6.3.-" evidence="5"/>
<dbReference type="SUPFAM" id="SSF52540">
    <property type="entry name" value="P-loop containing nucleoside triphosphate hydrolases"/>
    <property type="match status" value="1"/>
</dbReference>
<dbReference type="EMBL" id="UGPP01000001">
    <property type="protein sequence ID" value="STY70602.1"/>
    <property type="molecule type" value="Genomic_DNA"/>
</dbReference>
<evidence type="ECO:0000313" key="5">
    <source>
        <dbReference type="EMBL" id="STY70602.1"/>
    </source>
</evidence>
<accession>A0A378NQH3</accession>
<evidence type="ECO:0000259" key="4">
    <source>
        <dbReference type="PROSITE" id="PS50893"/>
    </source>
</evidence>
<dbReference type="SMART" id="SM00382">
    <property type="entry name" value="AAA"/>
    <property type="match status" value="1"/>
</dbReference>
<reference evidence="5 6" key="1">
    <citation type="submission" date="2018-06" db="EMBL/GenBank/DDBJ databases">
        <authorList>
            <consortium name="Pathogen Informatics"/>
            <person name="Doyle S."/>
        </authorList>
    </citation>
    <scope>NUCLEOTIDE SEQUENCE [LARGE SCALE GENOMIC DNA]</scope>
    <source>
        <strain evidence="5 6">NCTC10571</strain>
    </source>
</reference>
<dbReference type="Gene3D" id="3.40.50.300">
    <property type="entry name" value="P-loop containing nucleotide triphosphate hydrolases"/>
    <property type="match status" value="1"/>
</dbReference>
<dbReference type="PANTHER" id="PTHR43776">
    <property type="entry name" value="TRANSPORT ATP-BINDING PROTEIN"/>
    <property type="match status" value="1"/>
</dbReference>
<organism evidence="5 6">
    <name type="scientific">Megamonas hypermegale</name>
    <dbReference type="NCBI Taxonomy" id="158847"/>
    <lineage>
        <taxon>Bacteria</taxon>
        <taxon>Bacillati</taxon>
        <taxon>Bacillota</taxon>
        <taxon>Negativicutes</taxon>
        <taxon>Selenomonadales</taxon>
        <taxon>Selenomonadaceae</taxon>
        <taxon>Megamonas</taxon>
    </lineage>
</organism>
<dbReference type="InterPro" id="IPR027417">
    <property type="entry name" value="P-loop_NTPase"/>
</dbReference>
<feature type="domain" description="ABC transporter" evidence="4">
    <location>
        <begin position="5"/>
        <end position="247"/>
    </location>
</feature>
<sequence length="251" mass="28573">MQEILKVINLTKNYLKNDHDFKALDDINFTLKKGDSLAIVGESGCGKSTLANILIRLETPTIGEVLFKDKNIHQYSRQELKQFYRQVQMVFQLPQESFNPRQRLGDSIIEPLINIGTNKAQAKQILDDLLTKVALPLEIKDKYPHQISGGQCQRCAIARAISIKPQVLICDEITSALDTITQMEILNLLLKLRQELDLSIIFISHDLALVQKLCNKILIMYQGKIIERGLTSEILKNPQKEYTKELINICS</sequence>